<dbReference type="GO" id="GO:0003735">
    <property type="term" value="F:structural constituent of ribosome"/>
    <property type="evidence" value="ECO:0007669"/>
    <property type="project" value="InterPro"/>
</dbReference>
<reference evidence="1" key="1">
    <citation type="journal article" date="2020" name="Fungal Divers.">
        <title>Resolving the Mortierellaceae phylogeny through synthesis of multi-gene phylogenetics and phylogenomics.</title>
        <authorList>
            <person name="Vandepol N."/>
            <person name="Liber J."/>
            <person name="Desiro A."/>
            <person name="Na H."/>
            <person name="Kennedy M."/>
            <person name="Barry K."/>
            <person name="Grigoriev I.V."/>
            <person name="Miller A.N."/>
            <person name="O'Donnell K."/>
            <person name="Stajich J.E."/>
            <person name="Bonito G."/>
        </authorList>
    </citation>
    <scope>NUCLEOTIDE SEQUENCE</scope>
    <source>
        <strain evidence="1">NVP1</strain>
    </source>
</reference>
<evidence type="ECO:0000313" key="1">
    <source>
        <dbReference type="EMBL" id="KAF9327944.1"/>
    </source>
</evidence>
<evidence type="ECO:0000313" key="2">
    <source>
        <dbReference type="Proteomes" id="UP000696485"/>
    </source>
</evidence>
<name>A0A9P5SJ63_9FUNG</name>
<protein>
    <submittedName>
        <fullName evidence="1">Uncharacterized protein</fullName>
    </submittedName>
</protein>
<comment type="caution">
    <text evidence="1">The sequence shown here is derived from an EMBL/GenBank/DDBJ whole genome shotgun (WGS) entry which is preliminary data.</text>
</comment>
<dbReference type="AlphaFoldDB" id="A0A9P5SJ63"/>
<accession>A0A9P5SJ63</accession>
<dbReference type="GO" id="GO:0005739">
    <property type="term" value="C:mitochondrion"/>
    <property type="evidence" value="ECO:0007669"/>
    <property type="project" value="InterPro"/>
</dbReference>
<dbReference type="InterPro" id="IPR032053">
    <property type="entry name" value="Ribosomal_mS34"/>
</dbReference>
<dbReference type="Pfam" id="PF16053">
    <property type="entry name" value="MRP-S34"/>
    <property type="match status" value="1"/>
</dbReference>
<sequence>MSAIAKEILTKSANAIPLISQSARPKSLYRALKVMDGNGVGETVTTTKLLNKGFSDCYFKVTSVQLRGAELTHGRAYGVEVWKGKVLNEGKPVEIRGGLKWNWVKYTPTVEHIHATASKVVV</sequence>
<organism evidence="1 2">
    <name type="scientific">Podila minutissima</name>
    <dbReference type="NCBI Taxonomy" id="64525"/>
    <lineage>
        <taxon>Eukaryota</taxon>
        <taxon>Fungi</taxon>
        <taxon>Fungi incertae sedis</taxon>
        <taxon>Mucoromycota</taxon>
        <taxon>Mortierellomycotina</taxon>
        <taxon>Mortierellomycetes</taxon>
        <taxon>Mortierellales</taxon>
        <taxon>Mortierellaceae</taxon>
        <taxon>Podila</taxon>
    </lineage>
</organism>
<dbReference type="Proteomes" id="UP000696485">
    <property type="component" value="Unassembled WGS sequence"/>
</dbReference>
<keyword evidence="2" id="KW-1185">Reference proteome</keyword>
<proteinExistence type="predicted"/>
<dbReference type="EMBL" id="JAAAUY010000610">
    <property type="protein sequence ID" value="KAF9327944.1"/>
    <property type="molecule type" value="Genomic_DNA"/>
</dbReference>
<gene>
    <name evidence="1" type="ORF">BG006_008824</name>
</gene>